<name>A0A1M5Z7I3_BUTFI</name>
<feature type="chain" id="PRO_5009915406" evidence="5">
    <location>
        <begin position="25"/>
        <end position="390"/>
    </location>
</feature>
<dbReference type="Proteomes" id="UP000184278">
    <property type="component" value="Unassembled WGS sequence"/>
</dbReference>
<keyword evidence="2" id="KW-0813">Transport</keyword>
<dbReference type="SUPFAM" id="SSF53822">
    <property type="entry name" value="Periplasmic binding protein-like I"/>
    <property type="match status" value="1"/>
</dbReference>
<dbReference type="CDD" id="cd06347">
    <property type="entry name" value="PBP1_ABC_LivK_ligand_binding-like"/>
    <property type="match status" value="1"/>
</dbReference>
<evidence type="ECO:0000256" key="2">
    <source>
        <dbReference type="ARBA" id="ARBA00022448"/>
    </source>
</evidence>
<evidence type="ECO:0000313" key="8">
    <source>
        <dbReference type="Proteomes" id="UP000184278"/>
    </source>
</evidence>
<dbReference type="Gene3D" id="3.40.50.2300">
    <property type="match status" value="2"/>
</dbReference>
<evidence type="ECO:0000256" key="4">
    <source>
        <dbReference type="ARBA" id="ARBA00022970"/>
    </source>
</evidence>
<protein>
    <submittedName>
        <fullName evidence="7">Branched-chain amino acid transport system substrate-binding protein</fullName>
    </submittedName>
</protein>
<gene>
    <name evidence="7" type="ORF">SAMN02745229_01999</name>
</gene>
<evidence type="ECO:0000256" key="5">
    <source>
        <dbReference type="SAM" id="SignalP"/>
    </source>
</evidence>
<feature type="domain" description="Leucine-binding protein" evidence="6">
    <location>
        <begin position="40"/>
        <end position="361"/>
    </location>
</feature>
<dbReference type="GO" id="GO:0006865">
    <property type="term" value="P:amino acid transport"/>
    <property type="evidence" value="ECO:0007669"/>
    <property type="project" value="UniProtKB-KW"/>
</dbReference>
<proteinExistence type="inferred from homology"/>
<dbReference type="OrthoDB" id="9783240at2"/>
<organism evidence="7 8">
    <name type="scientific">Butyrivibrio fibrisolvens DSM 3071</name>
    <dbReference type="NCBI Taxonomy" id="1121131"/>
    <lineage>
        <taxon>Bacteria</taxon>
        <taxon>Bacillati</taxon>
        <taxon>Bacillota</taxon>
        <taxon>Clostridia</taxon>
        <taxon>Lachnospirales</taxon>
        <taxon>Lachnospiraceae</taxon>
        <taxon>Butyrivibrio</taxon>
    </lineage>
</organism>
<keyword evidence="3 5" id="KW-0732">Signal</keyword>
<dbReference type="PANTHER" id="PTHR30483:SF6">
    <property type="entry name" value="PERIPLASMIC BINDING PROTEIN OF ABC TRANSPORTER FOR NATURAL AMINO ACIDS"/>
    <property type="match status" value="1"/>
</dbReference>
<dbReference type="PANTHER" id="PTHR30483">
    <property type="entry name" value="LEUCINE-SPECIFIC-BINDING PROTEIN"/>
    <property type="match status" value="1"/>
</dbReference>
<dbReference type="RefSeq" id="WP_073387418.1">
    <property type="nucleotide sequence ID" value="NZ_FQXK01000016.1"/>
</dbReference>
<dbReference type="STRING" id="1121131.SAMN02745229_01999"/>
<dbReference type="InterPro" id="IPR028082">
    <property type="entry name" value="Peripla_BP_I"/>
</dbReference>
<reference evidence="8" key="1">
    <citation type="submission" date="2016-11" db="EMBL/GenBank/DDBJ databases">
        <authorList>
            <person name="Varghese N."/>
            <person name="Submissions S."/>
        </authorList>
    </citation>
    <scope>NUCLEOTIDE SEQUENCE [LARGE SCALE GENOMIC DNA]</scope>
    <source>
        <strain evidence="8">DSM 3071</strain>
    </source>
</reference>
<dbReference type="PROSITE" id="PS51257">
    <property type="entry name" value="PROKAR_LIPOPROTEIN"/>
    <property type="match status" value="1"/>
</dbReference>
<dbReference type="EMBL" id="FQXK01000016">
    <property type="protein sequence ID" value="SHI20048.1"/>
    <property type="molecule type" value="Genomic_DNA"/>
</dbReference>
<sequence>MKKKLLSISMCAALALSLITGCGAGSESGSSSSSSSDVFKIGAIGPLTGGAAAYGNAVQWGAQIAVDEINEAGGINGYKIEYKAEDDECDNQKSVNAYNTLKDWGAQFIVGSTTSGCCIAVADEAHNDNIFQITPSGSAVDCVKYDNAFRVCFSDPAQGTASAQYIGEKKLATKVAIIYDSSDVYSSGITETFVAEAANQGLEIVSQEAFTADSKTDFSVQIQKAIDGQAELIFLPIYYSEAALILQQASTMGATATFFGCDGMDGILGVENFDTSLAEGLMLLTPFSADATDDLTKNFVAKFQEAHQIVPNQFAADAYDAVYAIKAAAEKAGITPDMSVSDICNAMKTAMTEISVDGLTSLGMTWSAAGEPTKEPKAVVIKNGEYVLAE</sequence>
<dbReference type="AlphaFoldDB" id="A0A1M5Z7I3"/>
<accession>A0A1M5Z7I3</accession>
<dbReference type="PRINTS" id="PR00337">
    <property type="entry name" value="LEUILEVALBP"/>
</dbReference>
<keyword evidence="8" id="KW-1185">Reference proteome</keyword>
<comment type="similarity">
    <text evidence="1">Belongs to the leucine-binding protein family.</text>
</comment>
<evidence type="ECO:0000259" key="6">
    <source>
        <dbReference type="Pfam" id="PF13458"/>
    </source>
</evidence>
<feature type="signal peptide" evidence="5">
    <location>
        <begin position="1"/>
        <end position="24"/>
    </location>
</feature>
<dbReference type="InterPro" id="IPR000709">
    <property type="entry name" value="Leu_Ile_Val-bd"/>
</dbReference>
<dbReference type="InterPro" id="IPR028081">
    <property type="entry name" value="Leu-bd"/>
</dbReference>
<evidence type="ECO:0000256" key="3">
    <source>
        <dbReference type="ARBA" id="ARBA00022729"/>
    </source>
</evidence>
<evidence type="ECO:0000256" key="1">
    <source>
        <dbReference type="ARBA" id="ARBA00010062"/>
    </source>
</evidence>
<dbReference type="Pfam" id="PF13458">
    <property type="entry name" value="Peripla_BP_6"/>
    <property type="match status" value="1"/>
</dbReference>
<dbReference type="InterPro" id="IPR051010">
    <property type="entry name" value="BCAA_transport"/>
</dbReference>
<evidence type="ECO:0000313" key="7">
    <source>
        <dbReference type="EMBL" id="SHI20048.1"/>
    </source>
</evidence>
<keyword evidence="4" id="KW-0029">Amino-acid transport</keyword>
<dbReference type="GeneID" id="89508215"/>